<dbReference type="InterPro" id="IPR036724">
    <property type="entry name" value="Cobalamin-bd_sf"/>
</dbReference>
<accession>A0A450S324</accession>
<dbReference type="PANTHER" id="PTHR43409:SF16">
    <property type="entry name" value="SLR0320 PROTEIN"/>
    <property type="match status" value="1"/>
</dbReference>
<evidence type="ECO:0000259" key="6">
    <source>
        <dbReference type="PROSITE" id="PS51332"/>
    </source>
</evidence>
<dbReference type="InterPro" id="IPR006638">
    <property type="entry name" value="Elp3/MiaA/NifB-like_rSAM"/>
</dbReference>
<dbReference type="InterPro" id="IPR058240">
    <property type="entry name" value="rSAM_sf"/>
</dbReference>
<evidence type="ECO:0000313" key="8">
    <source>
        <dbReference type="EMBL" id="VFJ46075.1"/>
    </source>
</evidence>
<evidence type="ECO:0000256" key="5">
    <source>
        <dbReference type="ARBA" id="ARBA00023014"/>
    </source>
</evidence>
<name>A0A450S324_9GAMM</name>
<dbReference type="Gene3D" id="3.80.30.20">
    <property type="entry name" value="tm_1862 like domain"/>
    <property type="match status" value="1"/>
</dbReference>
<dbReference type="Gene3D" id="3.40.50.280">
    <property type="entry name" value="Cobalamin-binding domain"/>
    <property type="match status" value="1"/>
</dbReference>
<dbReference type="InterPro" id="IPR051198">
    <property type="entry name" value="BchE-like"/>
</dbReference>
<dbReference type="CDD" id="cd01335">
    <property type="entry name" value="Radical_SAM"/>
    <property type="match status" value="1"/>
</dbReference>
<reference evidence="8" key="1">
    <citation type="submission" date="2019-02" db="EMBL/GenBank/DDBJ databases">
        <authorList>
            <person name="Gruber-Vodicka R. H."/>
            <person name="Seah K. B. B."/>
        </authorList>
    </citation>
    <scope>NUCLEOTIDE SEQUENCE</scope>
    <source>
        <strain evidence="8">BECK_DK47</strain>
    </source>
</reference>
<dbReference type="SFLD" id="SFLDG01082">
    <property type="entry name" value="B12-binding_domain_containing"/>
    <property type="match status" value="1"/>
</dbReference>
<gene>
    <name evidence="8" type="ORF">BECKDK2373B_GA0170837_101223</name>
</gene>
<feature type="domain" description="B12-binding" evidence="6">
    <location>
        <begin position="1"/>
        <end position="147"/>
    </location>
</feature>
<dbReference type="InterPro" id="IPR023404">
    <property type="entry name" value="rSAM_horseshoe"/>
</dbReference>
<comment type="cofactor">
    <cofactor evidence="1">
        <name>[4Fe-4S] cluster</name>
        <dbReference type="ChEBI" id="CHEBI:49883"/>
    </cofactor>
</comment>
<dbReference type="SUPFAM" id="SSF102114">
    <property type="entry name" value="Radical SAM enzymes"/>
    <property type="match status" value="1"/>
</dbReference>
<dbReference type="GO" id="GO:0031419">
    <property type="term" value="F:cobalamin binding"/>
    <property type="evidence" value="ECO:0007669"/>
    <property type="project" value="InterPro"/>
</dbReference>
<dbReference type="PROSITE" id="PS51332">
    <property type="entry name" value="B12_BINDING"/>
    <property type="match status" value="1"/>
</dbReference>
<evidence type="ECO:0000256" key="2">
    <source>
        <dbReference type="ARBA" id="ARBA00022691"/>
    </source>
</evidence>
<dbReference type="GO" id="GO:0005829">
    <property type="term" value="C:cytosol"/>
    <property type="evidence" value="ECO:0007669"/>
    <property type="project" value="TreeGrafter"/>
</dbReference>
<dbReference type="SUPFAM" id="SSF52242">
    <property type="entry name" value="Cobalamin (vitamin B12)-binding domain"/>
    <property type="match status" value="1"/>
</dbReference>
<keyword evidence="4" id="KW-0408">Iron</keyword>
<dbReference type="PANTHER" id="PTHR43409">
    <property type="entry name" value="ANAEROBIC MAGNESIUM-PROTOPORPHYRIN IX MONOMETHYL ESTER CYCLASE-RELATED"/>
    <property type="match status" value="1"/>
</dbReference>
<dbReference type="GO" id="GO:0051539">
    <property type="term" value="F:4 iron, 4 sulfur cluster binding"/>
    <property type="evidence" value="ECO:0007669"/>
    <property type="project" value="UniProtKB-KW"/>
</dbReference>
<dbReference type="SMART" id="SM00729">
    <property type="entry name" value="Elp3"/>
    <property type="match status" value="1"/>
</dbReference>
<keyword evidence="2" id="KW-0949">S-adenosyl-L-methionine</keyword>
<dbReference type="SFLD" id="SFLDS00029">
    <property type="entry name" value="Radical_SAM"/>
    <property type="match status" value="1"/>
</dbReference>
<dbReference type="InterPro" id="IPR007197">
    <property type="entry name" value="rSAM"/>
</dbReference>
<dbReference type="EMBL" id="CAADEX010000012">
    <property type="protein sequence ID" value="VFJ46075.1"/>
    <property type="molecule type" value="Genomic_DNA"/>
</dbReference>
<organism evidence="8">
    <name type="scientific">Candidatus Kentrum sp. DK</name>
    <dbReference type="NCBI Taxonomy" id="2126562"/>
    <lineage>
        <taxon>Bacteria</taxon>
        <taxon>Pseudomonadati</taxon>
        <taxon>Pseudomonadota</taxon>
        <taxon>Gammaproteobacteria</taxon>
        <taxon>Candidatus Kentrum</taxon>
    </lineage>
</organism>
<dbReference type="GO" id="GO:0046872">
    <property type="term" value="F:metal ion binding"/>
    <property type="evidence" value="ECO:0007669"/>
    <property type="project" value="UniProtKB-KW"/>
</dbReference>
<keyword evidence="5" id="KW-0411">Iron-sulfur</keyword>
<dbReference type="InterPro" id="IPR006158">
    <property type="entry name" value="Cobalamin-bd"/>
</dbReference>
<protein>
    <submittedName>
        <fullName evidence="8">Radical SAM superfamily enzyme YgiQ, UPF0313 family</fullName>
    </submittedName>
</protein>
<proteinExistence type="predicted"/>
<evidence type="ECO:0000259" key="7">
    <source>
        <dbReference type="PROSITE" id="PS51918"/>
    </source>
</evidence>
<evidence type="ECO:0000256" key="4">
    <source>
        <dbReference type="ARBA" id="ARBA00023004"/>
    </source>
</evidence>
<evidence type="ECO:0000256" key="1">
    <source>
        <dbReference type="ARBA" id="ARBA00001966"/>
    </source>
</evidence>
<dbReference type="PROSITE" id="PS51918">
    <property type="entry name" value="RADICAL_SAM"/>
    <property type="match status" value="1"/>
</dbReference>
<dbReference type="Pfam" id="PF04055">
    <property type="entry name" value="Radical_SAM"/>
    <property type="match status" value="1"/>
</dbReference>
<dbReference type="InterPro" id="IPR034466">
    <property type="entry name" value="Methyltransferase_Class_B"/>
</dbReference>
<keyword evidence="3" id="KW-0479">Metal-binding</keyword>
<feature type="domain" description="Radical SAM core" evidence="7">
    <location>
        <begin position="194"/>
        <end position="428"/>
    </location>
</feature>
<dbReference type="GO" id="GO:0003824">
    <property type="term" value="F:catalytic activity"/>
    <property type="evidence" value="ECO:0007669"/>
    <property type="project" value="InterPro"/>
</dbReference>
<dbReference type="Pfam" id="PF02310">
    <property type="entry name" value="B12-binding"/>
    <property type="match status" value="1"/>
</dbReference>
<dbReference type="SFLD" id="SFLDG01123">
    <property type="entry name" value="methyltransferase_(Class_B)"/>
    <property type="match status" value="1"/>
</dbReference>
<evidence type="ECO:0000256" key="3">
    <source>
        <dbReference type="ARBA" id="ARBA00022723"/>
    </source>
</evidence>
<sequence>MKVLMISINKSRAFRPVLPVGMAIMAAQARAHGHTVTCLDLCFEAEDERAVQQSIAGVRPDVIGISIRNIDSQNFLEPTFYLPLALQVVRWCRAACPNAPVLLGGAGFSQSPAEIMAYTQADYGIAGLGEESMPRLLHRLENRLPIDDVPGLLYWRAGGSIRAIGPDYRIDLSQSAPPSRLDYDPRYFGLGTQADGEQTRCVESVQTKKGCALDCIFCGNFNVEGRAINLRPVTEVVDKIEAICARSEGFEYADGVFNLPLFHALEICREMRRRNLHAPWSCQLNPSAVTSELVDLLAQTGCQHVEFGTDSGSDSVLRRLKKNFTRTQVISAHQLVASRGIDIMHCVFIGAPGETRQSVHETLDLMEQLVPNDASQGYRVYWSLGLRILESSELHRIAVAEGLLDRQDTLGVPRFYLAPQVARDRQLLDEIEERVCAHPNWYLWWGLPNISLHERIEQARLQERKVAQLYDTALMLPVREAGSRHRERTYG</sequence>
<dbReference type="AlphaFoldDB" id="A0A450S324"/>